<proteinExistence type="predicted"/>
<dbReference type="InterPro" id="IPR015216">
    <property type="entry name" value="SANTA"/>
</dbReference>
<feature type="region of interest" description="Disordered" evidence="1">
    <location>
        <begin position="299"/>
        <end position="321"/>
    </location>
</feature>
<evidence type="ECO:0000313" key="4">
    <source>
        <dbReference type="Proteomes" id="UP001054252"/>
    </source>
</evidence>
<dbReference type="Proteomes" id="UP001054252">
    <property type="component" value="Unassembled WGS sequence"/>
</dbReference>
<feature type="compositionally biased region" description="Low complexity" evidence="1">
    <location>
        <begin position="15"/>
        <end position="33"/>
    </location>
</feature>
<feature type="region of interest" description="Disordered" evidence="1">
    <location>
        <begin position="340"/>
        <end position="363"/>
    </location>
</feature>
<dbReference type="InterPro" id="IPR053090">
    <property type="entry name" value="Centromere_KNL-2_homolog"/>
</dbReference>
<protein>
    <recommendedName>
        <fullName evidence="2">SANTA domain-containing protein</fullName>
    </recommendedName>
</protein>
<reference evidence="3 4" key="1">
    <citation type="journal article" date="2021" name="Commun. Biol.">
        <title>The genome of Shorea leprosula (Dipterocarpaceae) highlights the ecological relevance of drought in aseasonal tropical rainforests.</title>
        <authorList>
            <person name="Ng K.K.S."/>
            <person name="Kobayashi M.J."/>
            <person name="Fawcett J.A."/>
            <person name="Hatakeyama M."/>
            <person name="Paape T."/>
            <person name="Ng C.H."/>
            <person name="Ang C.C."/>
            <person name="Tnah L.H."/>
            <person name="Lee C.T."/>
            <person name="Nishiyama T."/>
            <person name="Sese J."/>
            <person name="O'Brien M.J."/>
            <person name="Copetti D."/>
            <person name="Mohd Noor M.I."/>
            <person name="Ong R.C."/>
            <person name="Putra M."/>
            <person name="Sireger I.Z."/>
            <person name="Indrioko S."/>
            <person name="Kosugi Y."/>
            <person name="Izuno A."/>
            <person name="Isagi Y."/>
            <person name="Lee S.L."/>
            <person name="Shimizu K.K."/>
        </authorList>
    </citation>
    <scope>NUCLEOTIDE SEQUENCE [LARGE SCALE GENOMIC DNA]</scope>
    <source>
        <strain evidence="3">214</strain>
    </source>
</reference>
<dbReference type="Pfam" id="PF09133">
    <property type="entry name" value="SANTA"/>
    <property type="match status" value="1"/>
</dbReference>
<evidence type="ECO:0000256" key="1">
    <source>
        <dbReference type="SAM" id="MobiDB-lite"/>
    </source>
</evidence>
<organism evidence="3 4">
    <name type="scientific">Rubroshorea leprosula</name>
    <dbReference type="NCBI Taxonomy" id="152421"/>
    <lineage>
        <taxon>Eukaryota</taxon>
        <taxon>Viridiplantae</taxon>
        <taxon>Streptophyta</taxon>
        <taxon>Embryophyta</taxon>
        <taxon>Tracheophyta</taxon>
        <taxon>Spermatophyta</taxon>
        <taxon>Magnoliopsida</taxon>
        <taxon>eudicotyledons</taxon>
        <taxon>Gunneridae</taxon>
        <taxon>Pentapetalae</taxon>
        <taxon>rosids</taxon>
        <taxon>malvids</taxon>
        <taxon>Malvales</taxon>
        <taxon>Dipterocarpaceae</taxon>
        <taxon>Rubroshorea</taxon>
    </lineage>
</organism>
<comment type="caution">
    <text evidence="3">The sequence shown here is derived from an EMBL/GenBank/DDBJ whole genome shotgun (WGS) entry which is preliminary data.</text>
</comment>
<gene>
    <name evidence="3" type="ORF">SLEP1_g18084</name>
</gene>
<sequence length="466" mass="51031">MANKRTRNSLNANDPVTPTPVTTPRTPTAAASSSATSLSDLSIKSVWLYDWWLSPAPAKGLAVEGFESIGRKRVRVIRSAVIAKRHNATTLETIDGTKITVSGLINRSRSHQNGFPLEVCRHFLLGFPYYWEEYAARNYNEESAARGTQKQSSGVFNRSSPLPASLRDQPASRIHDLLMFAPSEGSNLIKTILDDLLENSNNCVSVHSSPISEYLNRENKGQTSTVSFVDGENSTTHKKMKVSKTFRGNDGVLDQRSARTDEVQINGRSKIAANVLSPSRGVTTRSMSRLKNLWNKQENNLSAKSSMKHKNSDNLENKLGEDLPPISSVELKNRSCLLTSGTATNNHSGEDLRELSSRSSVRHVNGAQTSDIIENKSEENHKSKLAENPAKAYIQRGTNAHVSVLKISRSQLGGIASGNASRGIGGTTLSGEDDASNMILVCSLPAISAERRRYLTRSKRDLQARC</sequence>
<dbReference type="PANTHER" id="PTHR35311:SF1">
    <property type="entry name" value="PROTEIN EMBRYO DEFECTIVE 1674"/>
    <property type="match status" value="1"/>
</dbReference>
<evidence type="ECO:0000259" key="2">
    <source>
        <dbReference type="Pfam" id="PF09133"/>
    </source>
</evidence>
<dbReference type="AlphaFoldDB" id="A0AAV5IZY0"/>
<feature type="compositionally biased region" description="Polar residues" evidence="1">
    <location>
        <begin position="146"/>
        <end position="162"/>
    </location>
</feature>
<feature type="region of interest" description="Disordered" evidence="1">
    <location>
        <begin position="145"/>
        <end position="167"/>
    </location>
</feature>
<name>A0AAV5IZY0_9ROSI</name>
<feature type="compositionally biased region" description="Basic and acidic residues" evidence="1">
    <location>
        <begin position="310"/>
        <end position="321"/>
    </location>
</feature>
<feature type="domain" description="SANTA" evidence="2">
    <location>
        <begin position="46"/>
        <end position="134"/>
    </location>
</feature>
<evidence type="ECO:0000313" key="3">
    <source>
        <dbReference type="EMBL" id="GKV06160.1"/>
    </source>
</evidence>
<dbReference type="PANTHER" id="PTHR35311">
    <property type="entry name" value="KINETOCHORE-ASSOCIATED PROTEIN KNL-2 HOMOLOG"/>
    <property type="match status" value="1"/>
</dbReference>
<dbReference type="EMBL" id="BPVZ01000024">
    <property type="protein sequence ID" value="GKV06160.1"/>
    <property type="molecule type" value="Genomic_DNA"/>
</dbReference>
<accession>A0AAV5IZY0</accession>
<feature type="region of interest" description="Disordered" evidence="1">
    <location>
        <begin position="1"/>
        <end position="33"/>
    </location>
</feature>
<keyword evidence="4" id="KW-1185">Reference proteome</keyword>